<evidence type="ECO:0000313" key="2">
    <source>
        <dbReference type="EMBL" id="MBZ9779894.1"/>
    </source>
</evidence>
<dbReference type="EMBL" id="JAIQZE010000020">
    <property type="protein sequence ID" value="MBZ9779894.1"/>
    <property type="molecule type" value="Genomic_DNA"/>
</dbReference>
<dbReference type="RefSeq" id="WP_224462224.1">
    <property type="nucleotide sequence ID" value="NZ_JAIQZE010000020.1"/>
</dbReference>
<evidence type="ECO:0000313" key="3">
    <source>
        <dbReference type="Proteomes" id="UP001199314"/>
    </source>
</evidence>
<keyword evidence="1" id="KW-1133">Transmembrane helix</keyword>
<feature type="transmembrane region" description="Helical" evidence="1">
    <location>
        <begin position="34"/>
        <end position="54"/>
    </location>
</feature>
<comment type="caution">
    <text evidence="2">The sequence shown here is derived from an EMBL/GenBank/DDBJ whole genome shotgun (WGS) entry which is preliminary data.</text>
</comment>
<keyword evidence="1" id="KW-0812">Transmembrane</keyword>
<accession>A0ABS7XLN3</accession>
<organism evidence="2 3">
    <name type="scientific">Psychroflexus longus</name>
    <dbReference type="NCBI Taxonomy" id="2873596"/>
    <lineage>
        <taxon>Bacteria</taxon>
        <taxon>Pseudomonadati</taxon>
        <taxon>Bacteroidota</taxon>
        <taxon>Flavobacteriia</taxon>
        <taxon>Flavobacteriales</taxon>
        <taxon>Flavobacteriaceae</taxon>
        <taxon>Psychroflexus</taxon>
    </lineage>
</organism>
<dbReference type="Proteomes" id="UP001199314">
    <property type="component" value="Unassembled WGS sequence"/>
</dbReference>
<protein>
    <submittedName>
        <fullName evidence="2">Uncharacterized protein</fullName>
    </submittedName>
</protein>
<keyword evidence="3" id="KW-1185">Reference proteome</keyword>
<feature type="transmembrane region" description="Helical" evidence="1">
    <location>
        <begin position="12"/>
        <end position="28"/>
    </location>
</feature>
<reference evidence="3" key="1">
    <citation type="submission" date="2023-07" db="EMBL/GenBank/DDBJ databases">
        <title>Novel species isolated from saline lakes on Tibetan Plateau.</title>
        <authorList>
            <person name="Lu H."/>
        </authorList>
    </citation>
    <scope>NUCLEOTIDE SEQUENCE [LARGE SCALE GENOMIC DNA]</scope>
    <source>
        <strain evidence="3">CAK8W</strain>
    </source>
</reference>
<proteinExistence type="predicted"/>
<feature type="transmembrane region" description="Helical" evidence="1">
    <location>
        <begin position="61"/>
        <end position="80"/>
    </location>
</feature>
<sequence length="86" mass="9838">MNTSLLKTTLSCGFGLLVFCIGFVNTFWGNDPFYGLVIILLSVLFLWPVINWVLTWMPKKTLLIAKIILGLLSFGRVWSWENSLKK</sequence>
<keyword evidence="1" id="KW-0472">Membrane</keyword>
<name>A0ABS7XLN3_9FLAO</name>
<evidence type="ECO:0000256" key="1">
    <source>
        <dbReference type="SAM" id="Phobius"/>
    </source>
</evidence>
<gene>
    <name evidence="2" type="ORF">LB452_13275</name>
</gene>